<accession>A0AAN4W5F7</accession>
<dbReference type="EMBL" id="BQKE01000009">
    <property type="protein sequence ID" value="GJM64968.1"/>
    <property type="molecule type" value="Genomic_DNA"/>
</dbReference>
<evidence type="ECO:0000313" key="2">
    <source>
        <dbReference type="Proteomes" id="UP001310022"/>
    </source>
</evidence>
<proteinExistence type="predicted"/>
<keyword evidence="2" id="KW-1185">Reference proteome</keyword>
<sequence length="274" mass="31059">MSRLRLPFGLYIGSGSSTDSRQIVANLRERLALVDNNRAFKGMIVYQEDTDKHYTLKGTTNDRWVEIPLKYDSSGRINSATDSEVDAGNIDYKYLSPKGLKSWWEKVKSSLGGNSQIPFELALLNLRVDRWVSGGTNDSFQVRLCRPYYNDIWDQIPDALVFRVLRYSDRIECAGYSFQTDTDTALYKTPTNTGQASAASFVIYDKVNQVAYLNPHSYQSMDDLHFDGLAQNFKIIKDEASRLVVMDADYNGEFISYKAAINSWLASYALPTIP</sequence>
<gene>
    <name evidence="1" type="ORF">PEDI_55200</name>
</gene>
<reference evidence="1 2" key="1">
    <citation type="submission" date="2021-12" db="EMBL/GenBank/DDBJ databases">
        <title>Genome sequencing of bacteria with rrn-lacking chromosome and rrn-plasmid.</title>
        <authorList>
            <person name="Anda M."/>
            <person name="Iwasaki W."/>
        </authorList>
    </citation>
    <scope>NUCLEOTIDE SEQUENCE [LARGE SCALE GENOMIC DNA]</scope>
    <source>
        <strain evidence="1 2">NBRC 15940</strain>
    </source>
</reference>
<protein>
    <submittedName>
        <fullName evidence="1">Uncharacterized protein</fullName>
    </submittedName>
</protein>
<comment type="caution">
    <text evidence="1">The sequence shown here is derived from an EMBL/GenBank/DDBJ whole genome shotgun (WGS) entry which is preliminary data.</text>
</comment>
<dbReference type="RefSeq" id="WP_338240036.1">
    <property type="nucleotide sequence ID" value="NZ_BQKE01000009.1"/>
</dbReference>
<dbReference type="AlphaFoldDB" id="A0AAN4W5F7"/>
<name>A0AAN4W5F7_9BACT</name>
<organism evidence="1 2">
    <name type="scientific">Persicobacter diffluens</name>
    <dbReference type="NCBI Taxonomy" id="981"/>
    <lineage>
        <taxon>Bacteria</taxon>
        <taxon>Pseudomonadati</taxon>
        <taxon>Bacteroidota</taxon>
        <taxon>Cytophagia</taxon>
        <taxon>Cytophagales</taxon>
        <taxon>Persicobacteraceae</taxon>
        <taxon>Persicobacter</taxon>
    </lineage>
</organism>
<dbReference type="Proteomes" id="UP001310022">
    <property type="component" value="Unassembled WGS sequence"/>
</dbReference>
<evidence type="ECO:0000313" key="1">
    <source>
        <dbReference type="EMBL" id="GJM64968.1"/>
    </source>
</evidence>